<evidence type="ECO:0000313" key="1">
    <source>
        <dbReference type="EMBL" id="SFD87086.1"/>
    </source>
</evidence>
<dbReference type="STRING" id="385682.SAMN05444380_10394"/>
<dbReference type="eggNOG" id="ENOG5033M05">
    <property type="taxonomic scope" value="Bacteria"/>
</dbReference>
<dbReference type="InterPro" id="IPR046228">
    <property type="entry name" value="DUF6261"/>
</dbReference>
<gene>
    <name evidence="1" type="ORF">SAMN05444380_10394</name>
</gene>
<dbReference type="RefSeq" id="WP_010526762.1">
    <property type="nucleotide sequence ID" value="NZ_AFSL01000019.1"/>
</dbReference>
<protein>
    <submittedName>
        <fullName evidence="1">Uncharacterized protein</fullName>
    </submittedName>
</protein>
<name>A0A1I1VVG8_9BACT</name>
<proteinExistence type="predicted"/>
<evidence type="ECO:0000313" key="2">
    <source>
        <dbReference type="Proteomes" id="UP000181976"/>
    </source>
</evidence>
<sequence length="245" mass="27838">MNIKSINYSLLTPGQLYNLSDGTISLAKSAQLPEGPLATFLSNVESCHQDFSRGFQRDDKDPYTEEKALRDSERDEAFLAFRGYVEACTHRRDASVSEPAEEILEVIRKYGWSSWNLGYQKQTALHANMIEELKQEHAEQMDAIGATTPWFEELEQAQEAFTAVKISSVSNIPDRVTLTETRKPLEQALRNFYAMVDLMAQSEENETLNQLIRDLNQLITETMAIARAAQTRRGKEEEEVEPGQN</sequence>
<keyword evidence="2" id="KW-1185">Reference proteome</keyword>
<dbReference type="AlphaFoldDB" id="A0A1I1VVG8"/>
<dbReference type="Proteomes" id="UP000181976">
    <property type="component" value="Unassembled WGS sequence"/>
</dbReference>
<reference evidence="1 2" key="1">
    <citation type="submission" date="2016-10" db="EMBL/GenBank/DDBJ databases">
        <authorList>
            <person name="de Groot N.N."/>
        </authorList>
    </citation>
    <scope>NUCLEOTIDE SEQUENCE [LARGE SCALE GENOMIC DNA]</scope>
    <source>
        <strain evidence="1 2">DSM 19012</strain>
    </source>
</reference>
<accession>A0A1I1VVG8</accession>
<organism evidence="1 2">
    <name type="scientific">Thermophagus xiamenensis</name>
    <dbReference type="NCBI Taxonomy" id="385682"/>
    <lineage>
        <taxon>Bacteria</taxon>
        <taxon>Pseudomonadati</taxon>
        <taxon>Bacteroidota</taxon>
        <taxon>Bacteroidia</taxon>
        <taxon>Marinilabiliales</taxon>
        <taxon>Marinilabiliaceae</taxon>
        <taxon>Thermophagus</taxon>
    </lineage>
</organism>
<dbReference type="Pfam" id="PF19775">
    <property type="entry name" value="DUF6261"/>
    <property type="match status" value="1"/>
</dbReference>
<dbReference type="InParanoid" id="A0A1I1VVG8"/>
<dbReference type="OrthoDB" id="1115936at2"/>
<dbReference type="EMBL" id="FONA01000003">
    <property type="protein sequence ID" value="SFD87086.1"/>
    <property type="molecule type" value="Genomic_DNA"/>
</dbReference>